<feature type="non-terminal residue" evidence="2">
    <location>
        <position position="70"/>
    </location>
</feature>
<keyword evidence="2" id="KW-0808">Transferase</keyword>
<dbReference type="Pfam" id="PF14843">
    <property type="entry name" value="GF_recep_IV"/>
    <property type="match status" value="1"/>
</dbReference>
<dbReference type="Proteomes" id="UP000538817">
    <property type="component" value="Unassembled WGS sequence"/>
</dbReference>
<reference evidence="2 3" key="1">
    <citation type="submission" date="2019-09" db="EMBL/GenBank/DDBJ databases">
        <title>Bird 10,000 Genomes (B10K) Project - Family phase.</title>
        <authorList>
            <person name="Zhang G."/>
        </authorList>
    </citation>
    <scope>NUCLEOTIDE SEQUENCE [LARGE SCALE GENOMIC DNA]</scope>
    <source>
        <strain evidence="2">B10K-MSB-04</strain>
    </source>
</reference>
<feature type="non-terminal residue" evidence="2">
    <location>
        <position position="1"/>
    </location>
</feature>
<dbReference type="FunFam" id="2.10.220.10:FF:000002">
    <property type="entry name" value="Receptor protein-tyrosine kinase"/>
    <property type="match status" value="1"/>
</dbReference>
<evidence type="ECO:0000313" key="2">
    <source>
        <dbReference type="EMBL" id="NWX94710.1"/>
    </source>
</evidence>
<proteinExistence type="predicted"/>
<accession>A0A7K7AEW9</accession>
<dbReference type="SUPFAM" id="SSF57184">
    <property type="entry name" value="Growth factor receptor domain"/>
    <property type="match status" value="1"/>
</dbReference>
<comment type="caution">
    <text evidence="2">The sequence shown here is derived from an EMBL/GenBank/DDBJ whole genome shotgun (WGS) entry which is preliminary data.</text>
</comment>
<dbReference type="AlphaFoldDB" id="A0A7K7AEW9"/>
<dbReference type="InterPro" id="IPR009030">
    <property type="entry name" value="Growth_fac_rcpt_cys_sf"/>
</dbReference>
<evidence type="ECO:0000259" key="1">
    <source>
        <dbReference type="Pfam" id="PF14843"/>
    </source>
</evidence>
<keyword evidence="2" id="KW-0418">Kinase</keyword>
<dbReference type="GO" id="GO:0016301">
    <property type="term" value="F:kinase activity"/>
    <property type="evidence" value="ECO:0007669"/>
    <property type="project" value="UniProtKB-KW"/>
</dbReference>
<gene>
    <name evidence="2" type="primary">Erbb3</name>
    <name evidence="2" type="ORF">NOTPEN_R14523</name>
</gene>
<feature type="domain" description="Growth factor receptor" evidence="1">
    <location>
        <begin position="1"/>
        <end position="53"/>
    </location>
</feature>
<protein>
    <submittedName>
        <fullName evidence="2">ERBB3 kinase</fullName>
    </submittedName>
</protein>
<name>A0A7K7AEW9_9AVES</name>
<dbReference type="InterPro" id="IPR032778">
    <property type="entry name" value="GF_recep_IV"/>
</dbReference>
<evidence type="ECO:0000313" key="3">
    <source>
        <dbReference type="Proteomes" id="UP000538817"/>
    </source>
</evidence>
<organism evidence="2 3">
    <name type="scientific">Nothoprocta pentlandii</name>
    <dbReference type="NCBI Taxonomy" id="2585814"/>
    <lineage>
        <taxon>Eukaryota</taxon>
        <taxon>Metazoa</taxon>
        <taxon>Chordata</taxon>
        <taxon>Craniata</taxon>
        <taxon>Vertebrata</taxon>
        <taxon>Euteleostomi</taxon>
        <taxon>Archelosauria</taxon>
        <taxon>Archosauria</taxon>
        <taxon>Dinosauria</taxon>
        <taxon>Saurischia</taxon>
        <taxon>Theropoda</taxon>
        <taxon>Coelurosauria</taxon>
        <taxon>Aves</taxon>
        <taxon>Palaeognathae</taxon>
        <taxon>Tinamiformes</taxon>
        <taxon>Tinamidae</taxon>
        <taxon>Nothoprocta</taxon>
    </lineage>
</organism>
<dbReference type="EMBL" id="VZSG01003422">
    <property type="protein sequence ID" value="NWX94710.1"/>
    <property type="molecule type" value="Genomic_DNA"/>
</dbReference>
<keyword evidence="3" id="KW-1185">Reference proteome</keyword>
<sequence length="70" mass="7777">LSCRHYRRRQLCVAACHFLHGEPREFAQGSECFECHPECERMEGSVTCNGSVPAPRCRPGPTAPPQPHSA</sequence>
<dbReference type="Gene3D" id="2.10.220.10">
    <property type="entry name" value="Hormone Receptor, Insulin-like Growth Factor Receptor 1, Chain A, domain 2"/>
    <property type="match status" value="1"/>
</dbReference>